<keyword evidence="2" id="KW-1185">Reference proteome</keyword>
<comment type="caution">
    <text evidence="1">The sequence shown here is derived from an EMBL/GenBank/DDBJ whole genome shotgun (WGS) entry which is preliminary data.</text>
</comment>
<sequence length="77" mass="9073">MWEDETVEDVVLECEKYERERREMMQVILTELGHNRDERVAKTGRVANPKAWLWSNPKPPIAIKIKIKIKISSIVLI</sequence>
<evidence type="ECO:0000313" key="2">
    <source>
        <dbReference type="Proteomes" id="UP000324222"/>
    </source>
</evidence>
<reference evidence="1 2" key="1">
    <citation type="submission" date="2019-05" db="EMBL/GenBank/DDBJ databases">
        <title>Another draft genome of Portunus trituberculatus and its Hox gene families provides insights of decapod evolution.</title>
        <authorList>
            <person name="Jeong J.-H."/>
            <person name="Song I."/>
            <person name="Kim S."/>
            <person name="Choi T."/>
            <person name="Kim D."/>
            <person name="Ryu S."/>
            <person name="Kim W."/>
        </authorList>
    </citation>
    <scope>NUCLEOTIDE SEQUENCE [LARGE SCALE GENOMIC DNA]</scope>
    <source>
        <tissue evidence="1">Muscle</tissue>
    </source>
</reference>
<dbReference type="Proteomes" id="UP000324222">
    <property type="component" value="Unassembled WGS sequence"/>
</dbReference>
<accession>A0A5B7FA30</accession>
<organism evidence="1 2">
    <name type="scientific">Portunus trituberculatus</name>
    <name type="common">Swimming crab</name>
    <name type="synonym">Neptunus trituberculatus</name>
    <dbReference type="NCBI Taxonomy" id="210409"/>
    <lineage>
        <taxon>Eukaryota</taxon>
        <taxon>Metazoa</taxon>
        <taxon>Ecdysozoa</taxon>
        <taxon>Arthropoda</taxon>
        <taxon>Crustacea</taxon>
        <taxon>Multicrustacea</taxon>
        <taxon>Malacostraca</taxon>
        <taxon>Eumalacostraca</taxon>
        <taxon>Eucarida</taxon>
        <taxon>Decapoda</taxon>
        <taxon>Pleocyemata</taxon>
        <taxon>Brachyura</taxon>
        <taxon>Eubrachyura</taxon>
        <taxon>Portunoidea</taxon>
        <taxon>Portunidae</taxon>
        <taxon>Portuninae</taxon>
        <taxon>Portunus</taxon>
    </lineage>
</organism>
<proteinExistence type="predicted"/>
<name>A0A5B7FA30_PORTR</name>
<evidence type="ECO:0000313" key="1">
    <source>
        <dbReference type="EMBL" id="MPC41948.1"/>
    </source>
</evidence>
<dbReference type="EMBL" id="VSRR010005246">
    <property type="protein sequence ID" value="MPC41948.1"/>
    <property type="molecule type" value="Genomic_DNA"/>
</dbReference>
<dbReference type="AlphaFoldDB" id="A0A5B7FA30"/>
<protein>
    <submittedName>
        <fullName evidence="1">Uncharacterized protein</fullName>
    </submittedName>
</protein>
<gene>
    <name evidence="1" type="ORF">E2C01_035558</name>
</gene>